<reference evidence="8 9" key="1">
    <citation type="submission" date="2019-11" db="EMBL/GenBank/DDBJ databases">
        <title>Pedobacter sp. HMF7056 Genome sequencing and assembly.</title>
        <authorList>
            <person name="Kang H."/>
            <person name="Kim H."/>
            <person name="Joh K."/>
        </authorList>
    </citation>
    <scope>NUCLEOTIDE SEQUENCE [LARGE SCALE GENOMIC DNA]</scope>
    <source>
        <strain evidence="8 9">HMF7056</strain>
    </source>
</reference>
<dbReference type="PANTHER" id="PTHR30518:SF2">
    <property type="entry name" value="ENDOLYTIC MUREIN TRANSGLYCOSYLASE"/>
    <property type="match status" value="1"/>
</dbReference>
<dbReference type="GO" id="GO:0005886">
    <property type="term" value="C:plasma membrane"/>
    <property type="evidence" value="ECO:0007669"/>
    <property type="project" value="UniProtKB-SubCell"/>
</dbReference>
<protein>
    <recommendedName>
        <fullName evidence="7">Endolytic murein transglycosylase</fullName>
        <ecNumber evidence="7">4.2.2.29</ecNumber>
    </recommendedName>
    <alternativeName>
        <fullName evidence="7">Peptidoglycan lytic transglycosylase</fullName>
    </alternativeName>
    <alternativeName>
        <fullName evidence="7">Peptidoglycan polymerization terminase</fullName>
    </alternativeName>
</protein>
<dbReference type="Pfam" id="PF02618">
    <property type="entry name" value="YceG"/>
    <property type="match status" value="1"/>
</dbReference>
<dbReference type="Proteomes" id="UP000451233">
    <property type="component" value="Unassembled WGS sequence"/>
</dbReference>
<comment type="catalytic activity">
    <reaction evidence="7">
        <text>a peptidoglycan chain = a peptidoglycan chain with N-acetyl-1,6-anhydromuramyl-[peptide] at the reducing end + a peptidoglycan chain with N-acetylglucosamine at the non-reducing end.</text>
        <dbReference type="EC" id="4.2.2.29"/>
    </reaction>
</comment>
<evidence type="ECO:0000256" key="3">
    <source>
        <dbReference type="ARBA" id="ARBA00022989"/>
    </source>
</evidence>
<dbReference type="EC" id="4.2.2.29" evidence="7"/>
<evidence type="ECO:0000256" key="5">
    <source>
        <dbReference type="ARBA" id="ARBA00023239"/>
    </source>
</evidence>
<feature type="site" description="Important for catalytic activity" evidence="7">
    <location>
        <position position="226"/>
    </location>
</feature>
<keyword evidence="6 7" id="KW-0961">Cell wall biogenesis/degradation</keyword>
<dbReference type="GO" id="GO:0009252">
    <property type="term" value="P:peptidoglycan biosynthetic process"/>
    <property type="evidence" value="ECO:0007669"/>
    <property type="project" value="UniProtKB-UniRule"/>
</dbReference>
<comment type="subcellular location">
    <subcellularLocation>
        <location evidence="7">Cell membrane</location>
        <topology evidence="7">Single-pass membrane protein</topology>
    </subcellularLocation>
</comment>
<comment type="similarity">
    <text evidence="7">Belongs to the transglycosylase MltG family.</text>
</comment>
<dbReference type="GO" id="GO:0071555">
    <property type="term" value="P:cell wall organization"/>
    <property type="evidence" value="ECO:0007669"/>
    <property type="project" value="UniProtKB-KW"/>
</dbReference>
<dbReference type="EMBL" id="WVHS01000003">
    <property type="protein sequence ID" value="MXV16569.1"/>
    <property type="molecule type" value="Genomic_DNA"/>
</dbReference>
<evidence type="ECO:0000256" key="2">
    <source>
        <dbReference type="ARBA" id="ARBA00022692"/>
    </source>
</evidence>
<name>A0A7K1Y0M3_9SPHI</name>
<dbReference type="GO" id="GO:0008932">
    <property type="term" value="F:lytic endotransglycosylase activity"/>
    <property type="evidence" value="ECO:0007669"/>
    <property type="project" value="UniProtKB-UniRule"/>
</dbReference>
<organism evidence="8 9">
    <name type="scientific">Hufsiella ginkgonis</name>
    <dbReference type="NCBI Taxonomy" id="2695274"/>
    <lineage>
        <taxon>Bacteria</taxon>
        <taxon>Pseudomonadati</taxon>
        <taxon>Bacteroidota</taxon>
        <taxon>Sphingobacteriia</taxon>
        <taxon>Sphingobacteriales</taxon>
        <taxon>Sphingobacteriaceae</taxon>
        <taxon>Hufsiella</taxon>
    </lineage>
</organism>
<evidence type="ECO:0000313" key="9">
    <source>
        <dbReference type="Proteomes" id="UP000451233"/>
    </source>
</evidence>
<dbReference type="CDD" id="cd08010">
    <property type="entry name" value="MltG_like"/>
    <property type="match status" value="1"/>
</dbReference>
<comment type="function">
    <text evidence="7">Functions as a peptidoglycan terminase that cleaves nascent peptidoglycan strands endolytically to terminate their elongation.</text>
</comment>
<dbReference type="RefSeq" id="WP_160907552.1">
    <property type="nucleotide sequence ID" value="NZ_WVHS01000003.1"/>
</dbReference>
<dbReference type="HAMAP" id="MF_02065">
    <property type="entry name" value="MltG"/>
    <property type="match status" value="1"/>
</dbReference>
<gene>
    <name evidence="7 8" type="primary">mltG</name>
    <name evidence="8" type="ORF">GS398_14800</name>
</gene>
<keyword evidence="1 7" id="KW-1003">Cell membrane</keyword>
<feature type="transmembrane region" description="Helical" evidence="7">
    <location>
        <begin position="12"/>
        <end position="35"/>
    </location>
</feature>
<dbReference type="AlphaFoldDB" id="A0A7K1Y0M3"/>
<comment type="caution">
    <text evidence="8">The sequence shown here is derived from an EMBL/GenBank/DDBJ whole genome shotgun (WGS) entry which is preliminary data.</text>
</comment>
<accession>A0A7K1Y0M3</accession>
<keyword evidence="4 7" id="KW-0472">Membrane</keyword>
<dbReference type="Gene3D" id="3.30.160.60">
    <property type="entry name" value="Classic Zinc Finger"/>
    <property type="match status" value="1"/>
</dbReference>
<evidence type="ECO:0000256" key="6">
    <source>
        <dbReference type="ARBA" id="ARBA00023316"/>
    </source>
</evidence>
<evidence type="ECO:0000256" key="4">
    <source>
        <dbReference type="ARBA" id="ARBA00023136"/>
    </source>
</evidence>
<keyword evidence="5 7" id="KW-0456">Lyase</keyword>
<evidence type="ECO:0000313" key="8">
    <source>
        <dbReference type="EMBL" id="MXV16569.1"/>
    </source>
</evidence>
<sequence length="351" mass="40199">MSATRQKKKGMFIKVIIAVVMIIAIALAITLFRYYKTYFAPNISGQRQYLYIHTGATFRDVQQMMTDSGIVKDMQSFVKAAEGMDYSERIRPGRYRVSAGMNNRRLINMLKSGSQEAVKFRFQNIRLKRDFTRFAASRLELDSTALLSLLNSAAFAEKHGFTTDNVYAMFIPNSYEMYWNTTAGQFAERMAQEYEKFWNETRRGKAGKIGLSPVQVSIMASIVDAEALYNDEMPVIAGLYMNRLQKGMKLESDPTVIFAANDFTIHRVLNRHLRIESPYNTYRYTGLPPGPINMPSISAIDAVLNYQKNSYLYMCAKEDFSGRHNFAATLAEHEVNARKFREALDARNIKR</sequence>
<evidence type="ECO:0000256" key="7">
    <source>
        <dbReference type="HAMAP-Rule" id="MF_02065"/>
    </source>
</evidence>
<dbReference type="PANTHER" id="PTHR30518">
    <property type="entry name" value="ENDOLYTIC MUREIN TRANSGLYCOSYLASE"/>
    <property type="match status" value="1"/>
</dbReference>
<dbReference type="InterPro" id="IPR003770">
    <property type="entry name" value="MLTG-like"/>
</dbReference>
<evidence type="ECO:0000256" key="1">
    <source>
        <dbReference type="ARBA" id="ARBA00022475"/>
    </source>
</evidence>
<proteinExistence type="inferred from homology"/>
<keyword evidence="2 7" id="KW-0812">Transmembrane</keyword>
<dbReference type="NCBIfam" id="TIGR00247">
    <property type="entry name" value="endolytic transglycosylase MltG"/>
    <property type="match status" value="1"/>
</dbReference>
<keyword evidence="9" id="KW-1185">Reference proteome</keyword>
<dbReference type="Gene3D" id="3.30.1490.480">
    <property type="entry name" value="Endolytic murein transglycosylase"/>
    <property type="match status" value="1"/>
</dbReference>
<keyword evidence="3 7" id="KW-1133">Transmembrane helix</keyword>